<dbReference type="Proteomes" id="UP000037982">
    <property type="component" value="Unassembled WGS sequence"/>
</dbReference>
<keyword evidence="3" id="KW-1185">Reference proteome</keyword>
<keyword evidence="1" id="KW-0812">Transmembrane</keyword>
<keyword evidence="1" id="KW-0472">Membrane</keyword>
<sequence length="118" mass="11975">MAGRGDGKVWPLTWASAAIAVFGGSLYASRSGLYGGTAKPSVLHTPVLVAALLLAVALTVALALPRTSFRIRWCLALVTAVASGLVLMLALTGPAAEVIPLLLGAAAMDGAAIHLMRI</sequence>
<feature type="transmembrane region" description="Helical" evidence="1">
    <location>
        <begin position="71"/>
        <end position="92"/>
    </location>
</feature>
<organism evidence="2 3">
    <name type="scientific">Streptomyces chattanoogensis</name>
    <dbReference type="NCBI Taxonomy" id="66876"/>
    <lineage>
        <taxon>Bacteria</taxon>
        <taxon>Bacillati</taxon>
        <taxon>Actinomycetota</taxon>
        <taxon>Actinomycetes</taxon>
        <taxon>Kitasatosporales</taxon>
        <taxon>Streptomycetaceae</taxon>
        <taxon>Streptomyces</taxon>
    </lineage>
</organism>
<evidence type="ECO:0000313" key="2">
    <source>
        <dbReference type="EMBL" id="KPC60613.1"/>
    </source>
</evidence>
<feature type="transmembrane region" description="Helical" evidence="1">
    <location>
        <begin position="98"/>
        <end position="116"/>
    </location>
</feature>
<feature type="transmembrane region" description="Helical" evidence="1">
    <location>
        <begin position="41"/>
        <end position="64"/>
    </location>
</feature>
<keyword evidence="1" id="KW-1133">Transmembrane helix</keyword>
<comment type="caution">
    <text evidence="2">The sequence shown here is derived from an EMBL/GenBank/DDBJ whole genome shotgun (WGS) entry which is preliminary data.</text>
</comment>
<reference evidence="3" key="1">
    <citation type="submission" date="2015-07" db="EMBL/GenBank/DDBJ databases">
        <authorList>
            <person name="Ju K.-S."/>
            <person name="Doroghazi J.R."/>
            <person name="Metcalf W.W."/>
        </authorList>
    </citation>
    <scope>NUCLEOTIDE SEQUENCE [LARGE SCALE GENOMIC DNA]</scope>
    <source>
        <strain evidence="3">NRRL ISP-5002</strain>
    </source>
</reference>
<protein>
    <submittedName>
        <fullName evidence="2">Uncharacterized protein</fullName>
    </submittedName>
</protein>
<dbReference type="RefSeq" id="WP_053926495.1">
    <property type="nucleotide sequence ID" value="NZ_LGKG01000159.1"/>
</dbReference>
<accession>A0A0N0XSM0</accession>
<feature type="transmembrane region" description="Helical" evidence="1">
    <location>
        <begin position="12"/>
        <end position="29"/>
    </location>
</feature>
<evidence type="ECO:0000256" key="1">
    <source>
        <dbReference type="SAM" id="Phobius"/>
    </source>
</evidence>
<proteinExistence type="predicted"/>
<dbReference type="AlphaFoldDB" id="A0A0N0XSM0"/>
<dbReference type="EMBL" id="LGKG01000159">
    <property type="protein sequence ID" value="KPC60613.1"/>
    <property type="molecule type" value="Genomic_DNA"/>
</dbReference>
<name>A0A0N0XSM0_9ACTN</name>
<evidence type="ECO:0000313" key="3">
    <source>
        <dbReference type="Proteomes" id="UP000037982"/>
    </source>
</evidence>
<gene>
    <name evidence="2" type="ORF">ADL29_28885</name>
</gene>
<dbReference type="PATRIC" id="fig|66876.3.peg.6334"/>